<organismHost>
    <name type="scientific">Escherichia coli</name>
    <dbReference type="NCBI Taxonomy" id="562"/>
</organismHost>
<keyword evidence="2" id="KW-1185">Reference proteome</keyword>
<evidence type="ECO:0000313" key="2">
    <source>
        <dbReference type="Proteomes" id="UP000294673"/>
    </source>
</evidence>
<accession>A0A482GE21</accession>
<organism evidence="1 2">
    <name type="scientific">Escherichia phage vB_EcoM_Goslar</name>
    <dbReference type="NCBI Taxonomy" id="2502409"/>
    <lineage>
        <taxon>Viruses</taxon>
        <taxon>Duplodnaviria</taxon>
        <taxon>Heunggongvirae</taxon>
        <taxon>Uroviricota</taxon>
        <taxon>Caudoviricetes</taxon>
        <taxon>Chimalliviridae</taxon>
        <taxon>Goslarvirus</taxon>
        <taxon>Goslarvirus goslar</taxon>
    </lineage>
</organism>
<dbReference type="EMBL" id="MK327938">
    <property type="protein sequence ID" value="QBO63970.1"/>
    <property type="molecule type" value="Genomic_DNA"/>
</dbReference>
<sequence>MSDMYARTLGDYPLSVGTSATLSAVQQQPETPMDWLFNLRTLARNFVESFEDVEQHKLPLSMITGDFQNELLQLRQLVNELVPHIRLRIYAPTYASIKRVYPHAIHKEPHTEKQKGLATLYRGLMASVDRLPNIESMDCKLPAITKTSYITTHYVSDLLARTGFGELILVESHTGTLKRKHQWSTKLTGGDRPEVANLPFTKMTLGTFGDQAVQFNSGPVKIKRMLLDLAKQSQWNPLTTEDRTRFGVNQLRDPFAKRFLLDMFR</sequence>
<evidence type="ECO:0000313" key="1">
    <source>
        <dbReference type="EMBL" id="QBO63970.1"/>
    </source>
</evidence>
<gene>
    <name evidence="1" type="ORF">Goslar_00177</name>
</gene>
<name>A0A482GE21_BPGOS</name>
<reference evidence="1 2" key="1">
    <citation type="submission" date="2018-12" db="EMBL/GenBank/DDBJ databases">
        <title>Still something new to discover - new insights into E. coli phage diversity and taxonomy.</title>
        <authorList>
            <person name="Korf I.H.E."/>
            <person name="Adriaennsens E."/>
            <person name="Dreiseikelmann B."/>
            <person name="Kropinski A."/>
            <person name="Nimtz M."/>
            <person name="Meier-Kolthoff J.P."/>
            <person name="Rohde M."/>
            <person name="van Raaij M."/>
            <person name="Wittmann J."/>
        </authorList>
    </citation>
    <scope>NUCLEOTIDE SEQUENCE [LARGE SCALE GENOMIC DNA]</scope>
</reference>
<proteinExistence type="predicted"/>
<protein>
    <submittedName>
        <fullName evidence="1">Uncharacterized protein</fullName>
    </submittedName>
</protein>
<dbReference type="Proteomes" id="UP000294673">
    <property type="component" value="Segment"/>
</dbReference>